<dbReference type="PANTHER" id="PTHR33206">
    <property type="entry name" value="PROTEIN CBG10425"/>
    <property type="match status" value="1"/>
</dbReference>
<name>A0A9W7DAP3_9STRA</name>
<gene>
    <name evidence="1" type="ORF">Plil01_001856300</name>
</gene>
<organism evidence="1 2">
    <name type="scientific">Phytophthora lilii</name>
    <dbReference type="NCBI Taxonomy" id="2077276"/>
    <lineage>
        <taxon>Eukaryota</taxon>
        <taxon>Sar</taxon>
        <taxon>Stramenopiles</taxon>
        <taxon>Oomycota</taxon>
        <taxon>Peronosporomycetes</taxon>
        <taxon>Peronosporales</taxon>
        <taxon>Peronosporaceae</taxon>
        <taxon>Phytophthora</taxon>
    </lineage>
</organism>
<dbReference type="PANTHER" id="PTHR33206:SF1">
    <property type="entry name" value="DNA-DIRECTED DNA POLYMERASE"/>
    <property type="match status" value="1"/>
</dbReference>
<proteinExistence type="predicted"/>
<keyword evidence="2" id="KW-1185">Reference proteome</keyword>
<accession>A0A9W7DAP3</accession>
<reference evidence="1" key="1">
    <citation type="submission" date="2023-04" db="EMBL/GenBank/DDBJ databases">
        <title>Phytophthora lilii NBRC 32176.</title>
        <authorList>
            <person name="Ichikawa N."/>
            <person name="Sato H."/>
            <person name="Tonouchi N."/>
        </authorList>
    </citation>
    <scope>NUCLEOTIDE SEQUENCE</scope>
    <source>
        <strain evidence="1">NBRC 32176</strain>
    </source>
</reference>
<dbReference type="OrthoDB" id="102977at2759"/>
<dbReference type="EMBL" id="BSXW01012524">
    <property type="protein sequence ID" value="GMF65993.1"/>
    <property type="molecule type" value="Genomic_DNA"/>
</dbReference>
<dbReference type="Proteomes" id="UP001165083">
    <property type="component" value="Unassembled WGS sequence"/>
</dbReference>
<dbReference type="AlphaFoldDB" id="A0A9W7DAP3"/>
<comment type="caution">
    <text evidence="1">The sequence shown here is derived from an EMBL/GenBank/DDBJ whole genome shotgun (WGS) entry which is preliminary data.</text>
</comment>
<evidence type="ECO:0000313" key="2">
    <source>
        <dbReference type="Proteomes" id="UP001165083"/>
    </source>
</evidence>
<sequence>MDAVSGNVGCIRRSDKGYGGMDILSHENHALYIKNIDMLQSKYQCPKCEMVFVSAERVKNHKKNQCELVNIESFPAEPTIYKPAQNVIRSLLTKYSIKNTDQYIDHFIVYDFEAILKPTATQHGENTVFTNEHIPVSMLITDMFKYIGDVSVKIQQYNVNKYKSLLQKIINAHGLTGMEIPGVNLVKTYKVSDVEGWIEQGNNLIRYQYSVLILVDDINLIKKDLFAVIRTDNIKSVIKNPSYMCIATSDMKMLDISNYVPAGTSYDKYFTTYLGGRKCDDKIRCVCGLGKGLFSYEYITAFNVLNQTTIPPKSAFDSKLRGTSITKDDYERVKFVGGIPFIKAIKAQRELFKRFDLDMFADGESLPGLLEKVMYQTCFNNLQYPDKKPANAFQFPAKRMGGYKNQDAKAKRKFGMTLEHLNTLLQKQKYMWSMLPPADR</sequence>
<protein>
    <submittedName>
        <fullName evidence="1">Unnamed protein product</fullName>
    </submittedName>
</protein>
<evidence type="ECO:0000313" key="1">
    <source>
        <dbReference type="EMBL" id="GMF65993.1"/>
    </source>
</evidence>